<evidence type="ECO:0000313" key="3">
    <source>
        <dbReference type="EMBL" id="MBP2057922.1"/>
    </source>
</evidence>
<feature type="signal peptide" evidence="2">
    <location>
        <begin position="1"/>
        <end position="20"/>
    </location>
</feature>
<evidence type="ECO:0000256" key="1">
    <source>
        <dbReference type="ARBA" id="ARBA00022729"/>
    </source>
</evidence>
<accession>A0ABS4ME14</accession>
<comment type="caution">
    <text evidence="3">The sequence shown here is derived from an EMBL/GenBank/DDBJ whole genome shotgun (WGS) entry which is preliminary data.</text>
</comment>
<keyword evidence="4" id="KW-1185">Reference proteome</keyword>
<organism evidence="3 4">
    <name type="scientific">Lactobacillus colini</name>
    <dbReference type="NCBI Taxonomy" id="1819254"/>
    <lineage>
        <taxon>Bacteria</taxon>
        <taxon>Bacillati</taxon>
        <taxon>Bacillota</taxon>
        <taxon>Bacilli</taxon>
        <taxon>Lactobacillales</taxon>
        <taxon>Lactobacillaceae</taxon>
        <taxon>Lactobacillus</taxon>
    </lineage>
</organism>
<name>A0ABS4ME14_9LACO</name>
<gene>
    <name evidence="3" type="ORF">J2Z60_001097</name>
</gene>
<evidence type="ECO:0000313" key="4">
    <source>
        <dbReference type="Proteomes" id="UP001519292"/>
    </source>
</evidence>
<dbReference type="InterPro" id="IPR037873">
    <property type="entry name" value="BamE-like"/>
</dbReference>
<feature type="chain" id="PRO_5046660105" evidence="2">
    <location>
        <begin position="21"/>
        <end position="208"/>
    </location>
</feature>
<sequence length="208" mass="23664">MFKRIKKIKKLAMTISMVFAAVKAVESYGKKVQDKNKQKQVVENSRILQAKKLREKFNLVNVGDLTDDGHGGSNESEILELFGEPDVITDSKIQDIDVKVYTWRRNMIILTIQLTSDHVISKNITGFRWGERPEKLTLEVFDNLETNSSYSSIIGLIDEPDGYNESRINDHSLITATWRTGLNGRRGANAILLFRDDQLIDKSQVHLA</sequence>
<dbReference type="Pfam" id="PF12978">
    <property type="entry name" value="DUF3862"/>
    <property type="match status" value="1"/>
</dbReference>
<keyword evidence="1 2" id="KW-0732">Signal</keyword>
<dbReference type="RefSeq" id="WP_209686667.1">
    <property type="nucleotide sequence ID" value="NZ_JAGGLU010000005.1"/>
</dbReference>
<evidence type="ECO:0000256" key="2">
    <source>
        <dbReference type="SAM" id="SignalP"/>
    </source>
</evidence>
<dbReference type="InterPro" id="IPR024418">
    <property type="entry name" value="DUF3862"/>
</dbReference>
<protein>
    <submittedName>
        <fullName evidence="3">Uncharacterized protein</fullName>
    </submittedName>
</protein>
<reference evidence="3 4" key="1">
    <citation type="submission" date="2021-03" db="EMBL/GenBank/DDBJ databases">
        <title>Genomic Encyclopedia of Type Strains, Phase IV (KMG-IV): sequencing the most valuable type-strain genomes for metagenomic binning, comparative biology and taxonomic classification.</title>
        <authorList>
            <person name="Goeker M."/>
        </authorList>
    </citation>
    <scope>NUCLEOTIDE SEQUENCE [LARGE SCALE GENOMIC DNA]</scope>
    <source>
        <strain evidence="3 4">DSM 101872</strain>
    </source>
</reference>
<dbReference type="Proteomes" id="UP001519292">
    <property type="component" value="Unassembled WGS sequence"/>
</dbReference>
<proteinExistence type="predicted"/>
<dbReference type="EMBL" id="JAGGLU010000005">
    <property type="protein sequence ID" value="MBP2057922.1"/>
    <property type="molecule type" value="Genomic_DNA"/>
</dbReference>
<dbReference type="Gene3D" id="3.30.1450.10">
    <property type="match status" value="2"/>
</dbReference>